<dbReference type="AlphaFoldDB" id="A0A098LQ21"/>
<evidence type="ECO:0000256" key="7">
    <source>
        <dbReference type="SAM" id="Phobius"/>
    </source>
</evidence>
<evidence type="ECO:0000256" key="3">
    <source>
        <dbReference type="ARBA" id="ARBA00022475"/>
    </source>
</evidence>
<reference evidence="11" key="1">
    <citation type="journal article" date="2014" name="Genome Announc.">
        <title>Draft Genome Sequence of Marine Flavobacterium Jejuia pallidilutea Strain 11shimoA1 and Pigmentation Mutants.</title>
        <authorList>
            <person name="Takatani N."/>
            <person name="Nakanishi M."/>
            <person name="Meirelles P."/>
            <person name="Mino S."/>
            <person name="Suda W."/>
            <person name="Oshima K."/>
            <person name="Hattori M."/>
            <person name="Ohkuma M."/>
            <person name="Hosokawa M."/>
            <person name="Miyashita K."/>
            <person name="Thompson F.L."/>
            <person name="Niwa A."/>
            <person name="Sawabe T."/>
            <person name="Sawabe T."/>
        </authorList>
    </citation>
    <scope>NUCLEOTIDE SEQUENCE [LARGE SCALE GENOMIC DNA]</scope>
    <source>
        <strain evidence="11">JCM 19538</strain>
    </source>
</reference>
<keyword evidence="5 7" id="KW-1133">Transmembrane helix</keyword>
<dbReference type="InterPro" id="IPR051447">
    <property type="entry name" value="Lipoprotein-release_system"/>
</dbReference>
<evidence type="ECO:0000313" key="10">
    <source>
        <dbReference type="EMBL" id="GAL88559.1"/>
    </source>
</evidence>
<feature type="transmembrane region" description="Helical" evidence="7">
    <location>
        <begin position="23"/>
        <end position="47"/>
    </location>
</feature>
<dbReference type="InterPro" id="IPR025857">
    <property type="entry name" value="MacB_PCD"/>
</dbReference>
<feature type="transmembrane region" description="Helical" evidence="7">
    <location>
        <begin position="334"/>
        <end position="365"/>
    </location>
</feature>
<keyword evidence="4 7" id="KW-0812">Transmembrane</keyword>
<evidence type="ECO:0000256" key="6">
    <source>
        <dbReference type="ARBA" id="ARBA00023136"/>
    </source>
</evidence>
<feature type="transmembrane region" description="Helical" evidence="7">
    <location>
        <begin position="287"/>
        <end position="313"/>
    </location>
</feature>
<evidence type="ECO:0000256" key="2">
    <source>
        <dbReference type="ARBA" id="ARBA00005236"/>
    </source>
</evidence>
<protein>
    <submittedName>
        <fullName evidence="10">ABC transporter permease protein</fullName>
    </submittedName>
</protein>
<evidence type="ECO:0000256" key="4">
    <source>
        <dbReference type="ARBA" id="ARBA00022692"/>
    </source>
</evidence>
<dbReference type="GO" id="GO:0044874">
    <property type="term" value="P:lipoprotein localization to outer membrane"/>
    <property type="evidence" value="ECO:0007669"/>
    <property type="project" value="TreeGrafter"/>
</dbReference>
<feature type="transmembrane region" description="Helical" evidence="7">
    <location>
        <begin position="385"/>
        <end position="404"/>
    </location>
</feature>
<gene>
    <name evidence="10" type="ORF">JCM19538_3072</name>
</gene>
<dbReference type="InterPro" id="IPR003838">
    <property type="entry name" value="ABC3_permease_C"/>
</dbReference>
<dbReference type="Pfam" id="PF12704">
    <property type="entry name" value="MacB_PCD"/>
    <property type="match status" value="1"/>
</dbReference>
<comment type="caution">
    <text evidence="10">The sequence shown here is derived from an EMBL/GenBank/DDBJ whole genome shotgun (WGS) entry which is preliminary data.</text>
</comment>
<feature type="domain" description="MacB-like periplasmic core" evidence="9">
    <location>
        <begin position="23"/>
        <end position="248"/>
    </location>
</feature>
<proteinExistence type="inferred from homology"/>
<keyword evidence="3" id="KW-1003">Cell membrane</keyword>
<dbReference type="PANTHER" id="PTHR30489:SF0">
    <property type="entry name" value="LIPOPROTEIN-RELEASING SYSTEM TRANSMEMBRANE PROTEIN LOLE"/>
    <property type="match status" value="1"/>
</dbReference>
<dbReference type="Proteomes" id="UP000030184">
    <property type="component" value="Unassembled WGS sequence"/>
</dbReference>
<comment type="similarity">
    <text evidence="2">Belongs to the ABC-4 integral membrane protein family. LolC/E subfamily.</text>
</comment>
<dbReference type="Pfam" id="PF02687">
    <property type="entry name" value="FtsX"/>
    <property type="match status" value="1"/>
</dbReference>
<comment type="subcellular location">
    <subcellularLocation>
        <location evidence="1">Cell membrane</location>
        <topology evidence="1">Multi-pass membrane protein</topology>
    </subcellularLocation>
</comment>
<keyword evidence="6 7" id="KW-0472">Membrane</keyword>
<evidence type="ECO:0000313" key="11">
    <source>
        <dbReference type="Proteomes" id="UP000030184"/>
    </source>
</evidence>
<sequence length="421" mass="46208">MMTNWSVILNIAKTHLLTKVKQTIIAALGVTFGIGAYITLVSFMTGLNSMLDDLILNQTPHIHIYNEIEPSKKQPVAMYDAFKNSVNVVHSIKPKLSQKKIHNALPIIHYLNNDEDVKGAIPQIKANIFYIAGSIEIGGNLTGINPLDEAKLFNFSDYVVKGSPEMLQKTDNGILLGAGVAKKMSLTIGDRVQISTSKGDVFPLKIVGIYQSGVADIDAIQSFANIKTVQRILGQAENYITDINVKLHNMNLALPKAKKIEQQFHLTAIDINTANAQFETGTTIRNLITYAVSITLLIVAGFGIYNILNMLIYEKMNDIAILKATGFSGKDVQYIFMSQAIIIGLIGGILGLLIGLIFTNIINTIPFKTDALPTVETYPINFDGWFYVIGITFAMVSTFLAGYLPSKKAKKIDPVKIIRGQ</sequence>
<dbReference type="PANTHER" id="PTHR30489">
    <property type="entry name" value="LIPOPROTEIN-RELEASING SYSTEM TRANSMEMBRANE PROTEIN LOLE"/>
    <property type="match status" value="1"/>
</dbReference>
<dbReference type="EMBL" id="BBNY01000003">
    <property type="protein sequence ID" value="GAL88559.1"/>
    <property type="molecule type" value="Genomic_DNA"/>
</dbReference>
<organism evidence="10 11">
    <name type="scientific">Jejuia pallidilutea</name>
    <dbReference type="NCBI Taxonomy" id="504487"/>
    <lineage>
        <taxon>Bacteria</taxon>
        <taxon>Pseudomonadati</taxon>
        <taxon>Bacteroidota</taxon>
        <taxon>Flavobacteriia</taxon>
        <taxon>Flavobacteriales</taxon>
        <taxon>Flavobacteriaceae</taxon>
        <taxon>Jejuia</taxon>
    </lineage>
</organism>
<accession>A0A098LQ21</accession>
<evidence type="ECO:0000256" key="5">
    <source>
        <dbReference type="ARBA" id="ARBA00022989"/>
    </source>
</evidence>
<dbReference type="GO" id="GO:0098797">
    <property type="term" value="C:plasma membrane protein complex"/>
    <property type="evidence" value="ECO:0007669"/>
    <property type="project" value="TreeGrafter"/>
</dbReference>
<keyword evidence="11" id="KW-1185">Reference proteome</keyword>
<evidence type="ECO:0000259" key="9">
    <source>
        <dbReference type="Pfam" id="PF12704"/>
    </source>
</evidence>
<evidence type="ECO:0000256" key="1">
    <source>
        <dbReference type="ARBA" id="ARBA00004651"/>
    </source>
</evidence>
<name>A0A098LQ21_9FLAO</name>
<feature type="domain" description="ABC3 transporter permease C-terminal" evidence="8">
    <location>
        <begin position="291"/>
        <end position="414"/>
    </location>
</feature>
<evidence type="ECO:0000259" key="8">
    <source>
        <dbReference type="Pfam" id="PF02687"/>
    </source>
</evidence>